<accession>A0ABV4Y670</accession>
<evidence type="ECO:0000256" key="1">
    <source>
        <dbReference type="SAM" id="Coils"/>
    </source>
</evidence>
<name>A0ABV4Y670_9CYAN</name>
<feature type="coiled-coil region" evidence="1">
    <location>
        <begin position="127"/>
        <end position="235"/>
    </location>
</feature>
<dbReference type="RefSeq" id="WP_413255826.1">
    <property type="nucleotide sequence ID" value="NZ_JBHFNS010000018.1"/>
</dbReference>
<comment type="caution">
    <text evidence="2">The sequence shown here is derived from an EMBL/GenBank/DDBJ whole genome shotgun (WGS) entry which is preliminary data.</text>
</comment>
<dbReference type="SUPFAM" id="SSF58100">
    <property type="entry name" value="Bacterial hemolysins"/>
    <property type="match status" value="1"/>
</dbReference>
<proteinExistence type="predicted"/>
<protein>
    <submittedName>
        <fullName evidence="2">Uncharacterized protein</fullName>
    </submittedName>
</protein>
<sequence>MRFLTNKSLLSKAKLIGKSLLVLIFSIFLFVPTPALALDYNVGIKPYVSEVRAIINNSVLPIVELLPNQNYDFGQELLQSIDENLQMTQTTLEKNAKDYKQYSDVFQGQLESLLNAINQPNEDKQKLASLRQQVDLLEDKYDREIINRYGLPVYQLPTDTILSDSFGALVLPIRETIRNLEKEIESLQSKIKPTEEVKREWEIYSKEISTQLVSYKQISRLYDNLRKRIKLASNKVVKVKQYAAEIQSFSDKDMLAEIEELKQFLTNITENLA</sequence>
<evidence type="ECO:0000313" key="3">
    <source>
        <dbReference type="Proteomes" id="UP001576776"/>
    </source>
</evidence>
<keyword evidence="3" id="KW-1185">Reference proteome</keyword>
<reference evidence="2 3" key="1">
    <citation type="submission" date="2024-09" db="EMBL/GenBank/DDBJ databases">
        <title>Floridaenema gen nov. (Aerosakkonemataceae, Aerosakkonematales ord. nov., Cyanobacteria) from benthic tropical and subtropical fresh waters, with the description of four new species.</title>
        <authorList>
            <person name="Moretto J.A."/>
            <person name="Berthold D.E."/>
            <person name="Lefler F.W."/>
            <person name="Huang I.-S."/>
            <person name="Laughinghouse H. IV."/>
        </authorList>
    </citation>
    <scope>NUCLEOTIDE SEQUENCE [LARGE SCALE GENOMIC DNA]</scope>
    <source>
        <strain evidence="2 3">BLCC-F154</strain>
    </source>
</reference>
<keyword evidence="1" id="KW-0175">Coiled coil</keyword>
<organism evidence="2 3">
    <name type="scientific">Floridaenema fluviatile BLCC-F154</name>
    <dbReference type="NCBI Taxonomy" id="3153640"/>
    <lineage>
        <taxon>Bacteria</taxon>
        <taxon>Bacillati</taxon>
        <taxon>Cyanobacteriota</taxon>
        <taxon>Cyanophyceae</taxon>
        <taxon>Oscillatoriophycideae</taxon>
        <taxon>Aerosakkonematales</taxon>
        <taxon>Aerosakkonemataceae</taxon>
        <taxon>Floridanema</taxon>
        <taxon>Floridanema fluviatile</taxon>
    </lineage>
</organism>
<dbReference type="Proteomes" id="UP001576776">
    <property type="component" value="Unassembled WGS sequence"/>
</dbReference>
<evidence type="ECO:0000313" key="2">
    <source>
        <dbReference type="EMBL" id="MFB2934301.1"/>
    </source>
</evidence>
<gene>
    <name evidence="2" type="ORF">ACE1B6_03405</name>
</gene>
<dbReference type="EMBL" id="JBHFNS010000018">
    <property type="protein sequence ID" value="MFB2934301.1"/>
    <property type="molecule type" value="Genomic_DNA"/>
</dbReference>